<evidence type="ECO:0000313" key="3">
    <source>
        <dbReference type="Proteomes" id="UP000253868"/>
    </source>
</evidence>
<dbReference type="AlphaFoldDB" id="A0A345HZU2"/>
<name>A0A345HZU2_9ACTN</name>
<protein>
    <submittedName>
        <fullName evidence="2">Uncharacterized protein</fullName>
    </submittedName>
</protein>
<gene>
    <name evidence="2" type="ORF">DVK44_36045</name>
</gene>
<reference evidence="3" key="1">
    <citation type="submission" date="2018-07" db="EMBL/GenBank/DDBJ databases">
        <authorList>
            <person name="Zhao J."/>
        </authorList>
    </citation>
    <scope>NUCLEOTIDE SEQUENCE [LARGE SCALE GENOMIC DNA]</scope>
    <source>
        <strain evidence="3">GSSD-12</strain>
    </source>
</reference>
<accession>A0A345HZU2</accession>
<evidence type="ECO:0000313" key="2">
    <source>
        <dbReference type="EMBL" id="AXG82216.1"/>
    </source>
</evidence>
<feature type="compositionally biased region" description="Low complexity" evidence="1">
    <location>
        <begin position="63"/>
        <end position="73"/>
    </location>
</feature>
<dbReference type="EMBL" id="CP031194">
    <property type="protein sequence ID" value="AXG82216.1"/>
    <property type="molecule type" value="Genomic_DNA"/>
</dbReference>
<dbReference type="KEGG" id="spad:DVK44_36045"/>
<keyword evidence="3" id="KW-1185">Reference proteome</keyword>
<dbReference type="Proteomes" id="UP000253868">
    <property type="component" value="Chromosome"/>
</dbReference>
<organism evidence="2 3">
    <name type="scientific">Streptomyces paludis</name>
    <dbReference type="NCBI Taxonomy" id="2282738"/>
    <lineage>
        <taxon>Bacteria</taxon>
        <taxon>Bacillati</taxon>
        <taxon>Actinomycetota</taxon>
        <taxon>Actinomycetes</taxon>
        <taxon>Kitasatosporales</taxon>
        <taxon>Streptomycetaceae</taxon>
        <taxon>Streptomyces</taxon>
    </lineage>
</organism>
<dbReference type="OrthoDB" id="9776021at2"/>
<sequence length="73" mass="7621">MDSRSSHSEEIAVGGETEPVIVNLSARISNTKSKHDRLTTEQLTALAALSMDCAGPWDGPLPGRASGRRSGSG</sequence>
<feature type="region of interest" description="Disordered" evidence="1">
    <location>
        <begin position="54"/>
        <end position="73"/>
    </location>
</feature>
<evidence type="ECO:0000256" key="1">
    <source>
        <dbReference type="SAM" id="MobiDB-lite"/>
    </source>
</evidence>
<proteinExistence type="predicted"/>
<dbReference type="RefSeq" id="WP_114664756.1">
    <property type="nucleotide sequence ID" value="NZ_CP031194.1"/>
</dbReference>